<comment type="caution">
    <text evidence="1">The sequence shown here is derived from an EMBL/GenBank/DDBJ whole genome shotgun (WGS) entry which is preliminary data.</text>
</comment>
<dbReference type="EMBL" id="MFBA01000023">
    <property type="protein sequence ID" value="OGD85558.1"/>
    <property type="molecule type" value="Genomic_DNA"/>
</dbReference>
<protein>
    <submittedName>
        <fullName evidence="1">Uncharacterized protein</fullName>
    </submittedName>
</protein>
<accession>A0A1F5G132</accession>
<organism evidence="1 2">
    <name type="scientific">Candidatus Curtissbacteria bacterium RIFCSPHIGHO2_01_FULL_41_13</name>
    <dbReference type="NCBI Taxonomy" id="1797745"/>
    <lineage>
        <taxon>Bacteria</taxon>
        <taxon>Candidatus Curtissiibacteriota</taxon>
    </lineage>
</organism>
<sequence length="158" mass="18265">MTERSFEADDFWKEIYPDKDRRGKVKAFVKGVSEDIERLEKVLLIRFENGAERLYLFFNPLIPVDSVERDGGLHGVARLTGPRTLSQIKGLYISGKDGNSISDHANDNFSDSGWEFKDWPWPFGFTEDLYKSTLANNKSIRDAKKFILWERQEEAAQV</sequence>
<gene>
    <name evidence="1" type="ORF">A2696_03325</name>
</gene>
<evidence type="ECO:0000313" key="1">
    <source>
        <dbReference type="EMBL" id="OGD85558.1"/>
    </source>
</evidence>
<proteinExistence type="predicted"/>
<evidence type="ECO:0000313" key="2">
    <source>
        <dbReference type="Proteomes" id="UP000177069"/>
    </source>
</evidence>
<dbReference type="AlphaFoldDB" id="A0A1F5G132"/>
<name>A0A1F5G132_9BACT</name>
<reference evidence="1 2" key="1">
    <citation type="journal article" date="2016" name="Nat. Commun.">
        <title>Thousands of microbial genomes shed light on interconnected biogeochemical processes in an aquifer system.</title>
        <authorList>
            <person name="Anantharaman K."/>
            <person name="Brown C.T."/>
            <person name="Hug L.A."/>
            <person name="Sharon I."/>
            <person name="Castelle C.J."/>
            <person name="Probst A.J."/>
            <person name="Thomas B.C."/>
            <person name="Singh A."/>
            <person name="Wilkins M.J."/>
            <person name="Karaoz U."/>
            <person name="Brodie E.L."/>
            <person name="Williams K.H."/>
            <person name="Hubbard S.S."/>
            <person name="Banfield J.F."/>
        </authorList>
    </citation>
    <scope>NUCLEOTIDE SEQUENCE [LARGE SCALE GENOMIC DNA]</scope>
</reference>
<dbReference type="Proteomes" id="UP000177069">
    <property type="component" value="Unassembled WGS sequence"/>
</dbReference>